<dbReference type="HAMAP" id="MF_02120">
    <property type="entry name" value="LysA"/>
    <property type="match status" value="1"/>
</dbReference>
<protein>
    <recommendedName>
        <fullName evidence="11 12">Diaminopimelate decarboxylase</fullName>
        <shortName evidence="12">DAP decarboxylase</shortName>
        <shortName evidence="12">DAPDC</shortName>
        <ecNumber evidence="10 12">4.1.1.20</ecNumber>
    </recommendedName>
</protein>
<evidence type="ECO:0000256" key="13">
    <source>
        <dbReference type="PIRSR" id="PIRSR600183-50"/>
    </source>
</evidence>
<evidence type="ECO:0000256" key="9">
    <source>
        <dbReference type="ARBA" id="ARBA00060983"/>
    </source>
</evidence>
<dbReference type="PANTHER" id="PTHR43727:SF2">
    <property type="entry name" value="GROUP IV DECARBOXYLASE"/>
    <property type="match status" value="1"/>
</dbReference>
<dbReference type="SUPFAM" id="SSF50621">
    <property type="entry name" value="Alanine racemase C-terminal domain-like"/>
    <property type="match status" value="1"/>
</dbReference>
<evidence type="ECO:0000256" key="11">
    <source>
        <dbReference type="ARBA" id="ARBA00074972"/>
    </source>
</evidence>
<evidence type="ECO:0000256" key="10">
    <source>
        <dbReference type="ARBA" id="ARBA00066427"/>
    </source>
</evidence>
<feature type="domain" description="Orn/DAP/Arg decarboxylase 2 N-terminal" evidence="15">
    <location>
        <begin position="45"/>
        <end position="289"/>
    </location>
</feature>
<dbReference type="AlphaFoldDB" id="E1YBK8"/>
<dbReference type="NCBIfam" id="TIGR01048">
    <property type="entry name" value="lysA"/>
    <property type="match status" value="1"/>
</dbReference>
<comment type="subunit">
    <text evidence="12">Homodimer.</text>
</comment>
<dbReference type="FunFam" id="2.40.37.10:FF:000003">
    <property type="entry name" value="Diaminopimelate decarboxylase"/>
    <property type="match status" value="1"/>
</dbReference>
<dbReference type="InterPro" id="IPR009006">
    <property type="entry name" value="Ala_racemase/Decarboxylase_C"/>
</dbReference>
<dbReference type="UniPathway" id="UPA00034">
    <property type="reaction ID" value="UER00027"/>
</dbReference>
<dbReference type="CDD" id="cd06828">
    <property type="entry name" value="PLPDE_III_DapDC"/>
    <property type="match status" value="1"/>
</dbReference>
<feature type="binding site" evidence="12">
    <location>
        <position position="381"/>
    </location>
    <ligand>
        <name>substrate</name>
    </ligand>
</feature>
<name>E1YBK8_9BACT</name>
<dbReference type="InterPro" id="IPR022644">
    <property type="entry name" value="De-COase2_N"/>
</dbReference>
<keyword evidence="5 12" id="KW-0457">Lysine biosynthesis</keyword>
<reference evidence="16" key="1">
    <citation type="journal article" date="2011" name="Environ. Microbiol.">
        <title>Genomic insights into the metabolic potential of the polycyclic aromatic hydrocarbon degrading sulfate-reducing Deltaproteobacterium N47.</title>
        <authorList>
            <person name="Bergmann F."/>
            <person name="Selesi D."/>
            <person name="Weinmaier T."/>
            <person name="Tischler P."/>
            <person name="Rattei T."/>
            <person name="Meckenstock R.U."/>
        </authorList>
    </citation>
    <scope>NUCLEOTIDE SEQUENCE</scope>
</reference>
<accession>E1YBK8</accession>
<evidence type="ECO:0000256" key="12">
    <source>
        <dbReference type="HAMAP-Rule" id="MF_02120"/>
    </source>
</evidence>
<evidence type="ECO:0000256" key="1">
    <source>
        <dbReference type="ARBA" id="ARBA00001933"/>
    </source>
</evidence>
<dbReference type="PANTHER" id="PTHR43727">
    <property type="entry name" value="DIAMINOPIMELATE DECARBOXYLASE"/>
    <property type="match status" value="1"/>
</dbReference>
<dbReference type="InterPro" id="IPR002986">
    <property type="entry name" value="DAP_deCOOHase_LysA"/>
</dbReference>
<dbReference type="InterPro" id="IPR029066">
    <property type="entry name" value="PLP-binding_barrel"/>
</dbReference>
<dbReference type="GO" id="GO:0008836">
    <property type="term" value="F:diaminopimelate decarboxylase activity"/>
    <property type="evidence" value="ECO:0007669"/>
    <property type="project" value="UniProtKB-UniRule"/>
</dbReference>
<feature type="binding site" evidence="12">
    <location>
        <position position="381"/>
    </location>
    <ligand>
        <name>pyridoxal 5'-phosphate</name>
        <dbReference type="ChEBI" id="CHEBI:597326"/>
    </ligand>
</feature>
<feature type="binding site" evidence="12">
    <location>
        <begin position="283"/>
        <end position="286"/>
    </location>
    <ligand>
        <name>pyridoxal 5'-phosphate</name>
        <dbReference type="ChEBI" id="CHEBI:597326"/>
    </ligand>
</feature>
<dbReference type="FunFam" id="3.20.20.10:FF:000003">
    <property type="entry name" value="Diaminopimelate decarboxylase"/>
    <property type="match status" value="1"/>
</dbReference>
<gene>
    <name evidence="12" type="primary">lysA</name>
    <name evidence="16" type="ORF">N47_G32760</name>
</gene>
<evidence type="ECO:0000256" key="7">
    <source>
        <dbReference type="ARBA" id="ARBA00050464"/>
    </source>
</evidence>
<proteinExistence type="inferred from homology"/>
<keyword evidence="6 12" id="KW-0456">Lyase</keyword>
<feature type="active site" description="Proton donor" evidence="13">
    <location>
        <position position="352"/>
    </location>
</feature>
<sequence length="427" mass="47292">MMQLVLVGRIMNHFIYRDKELYCENVPVRNIVQKIGTPLYIYSHATLKRHFKAFNDAFKGVNKLVCFSAKANTNLAILSLFSKLGGGLDIVSGGELYRGLKAGYASNKIVYSGVGKRIDEIDYALKMGILMFNVESMEELEIVDQRAGLLKKKAPVAIRVNPDVDPKTHPYISTGMKKNKFGINIEAAMEAYKVAAKLKNIKVIGLDCHIGSQITQTGPFKDALYILKTMIKDLAACKINIKYLDLGGGLGITYNDEEPPDPVEYANAIKEVIGDTKVKLIFEPGRVIVGNAGILVTKVLYRKSTGVKEFIIVDAGMNDLVRPTLYEAFHAIKPVVDSDNEEIKADIVGPICESGDFLALDRNIQKVEQGDLLAVMSSGAYGFVMSSNYCSRLKLAEVMVNGDKFQVARKRQKYEDLTRGEIIPDFL</sequence>
<feature type="binding site" evidence="12">
    <location>
        <position position="326"/>
    </location>
    <ligand>
        <name>substrate</name>
    </ligand>
</feature>
<feature type="binding site" evidence="12">
    <location>
        <position position="322"/>
    </location>
    <ligand>
        <name>substrate</name>
    </ligand>
</feature>
<dbReference type="EC" id="4.1.1.20" evidence="10 12"/>
<dbReference type="InterPro" id="IPR000183">
    <property type="entry name" value="Orn/DAP/Arg_de-COase"/>
</dbReference>
<dbReference type="PRINTS" id="PR01181">
    <property type="entry name" value="DAPDCRBXLASE"/>
</dbReference>
<comment type="cofactor">
    <cofactor evidence="1 12 13 14">
        <name>pyridoxal 5'-phosphate</name>
        <dbReference type="ChEBI" id="CHEBI:597326"/>
    </cofactor>
</comment>
<dbReference type="PRINTS" id="PR01179">
    <property type="entry name" value="ODADCRBXLASE"/>
</dbReference>
<comment type="catalytic activity">
    <reaction evidence="7 12 14">
        <text>meso-2,6-diaminopimelate + H(+) = L-lysine + CO2</text>
        <dbReference type="Rhea" id="RHEA:15101"/>
        <dbReference type="ChEBI" id="CHEBI:15378"/>
        <dbReference type="ChEBI" id="CHEBI:16526"/>
        <dbReference type="ChEBI" id="CHEBI:32551"/>
        <dbReference type="ChEBI" id="CHEBI:57791"/>
        <dbReference type="EC" id="4.1.1.20"/>
    </reaction>
</comment>
<evidence type="ECO:0000256" key="2">
    <source>
        <dbReference type="ARBA" id="ARBA00022605"/>
    </source>
</evidence>
<evidence type="ECO:0000256" key="6">
    <source>
        <dbReference type="ARBA" id="ARBA00023239"/>
    </source>
</evidence>
<evidence type="ECO:0000313" key="16">
    <source>
        <dbReference type="EMBL" id="CBX27952.1"/>
    </source>
</evidence>
<dbReference type="EMBL" id="FR695868">
    <property type="protein sequence ID" value="CBX27952.1"/>
    <property type="molecule type" value="Genomic_DNA"/>
</dbReference>
<dbReference type="Gene3D" id="2.40.37.10">
    <property type="entry name" value="Lyase, Ornithine Decarboxylase, Chain A, domain 1"/>
    <property type="match status" value="1"/>
</dbReference>
<evidence type="ECO:0000256" key="4">
    <source>
        <dbReference type="ARBA" id="ARBA00022898"/>
    </source>
</evidence>
<feature type="modified residue" description="N6-(pyridoxal phosphate)lysine" evidence="12 13">
    <location>
        <position position="70"/>
    </location>
</feature>
<evidence type="ECO:0000256" key="3">
    <source>
        <dbReference type="ARBA" id="ARBA00022793"/>
    </source>
</evidence>
<dbReference type="GO" id="GO:0009089">
    <property type="term" value="P:lysine biosynthetic process via diaminopimelate"/>
    <property type="evidence" value="ECO:0007669"/>
    <property type="project" value="UniProtKB-UniRule"/>
</dbReference>
<organism evidence="16">
    <name type="scientific">uncultured Desulfobacterium sp</name>
    <dbReference type="NCBI Taxonomy" id="201089"/>
    <lineage>
        <taxon>Bacteria</taxon>
        <taxon>Pseudomonadati</taxon>
        <taxon>Thermodesulfobacteriota</taxon>
        <taxon>Desulfobacteria</taxon>
        <taxon>Desulfobacterales</taxon>
        <taxon>Desulfobacteriaceae</taxon>
        <taxon>Desulfobacterium</taxon>
        <taxon>environmental samples</taxon>
    </lineage>
</organism>
<feature type="binding site" evidence="12">
    <location>
        <position position="249"/>
    </location>
    <ligand>
        <name>pyridoxal 5'-phosphate</name>
        <dbReference type="ChEBI" id="CHEBI:597326"/>
    </ligand>
</feature>
<dbReference type="PROSITE" id="PS00879">
    <property type="entry name" value="ODR_DC_2_2"/>
    <property type="match status" value="1"/>
</dbReference>
<comment type="pathway">
    <text evidence="8 12 14">Amino-acid biosynthesis; L-lysine biosynthesis via DAP pathway; L-lysine from DL-2,6-diaminopimelate: step 1/1.</text>
</comment>
<dbReference type="Pfam" id="PF02784">
    <property type="entry name" value="Orn_Arg_deC_N"/>
    <property type="match status" value="1"/>
</dbReference>
<evidence type="ECO:0000256" key="5">
    <source>
        <dbReference type="ARBA" id="ARBA00023154"/>
    </source>
</evidence>
<keyword evidence="2 12" id="KW-0028">Amino-acid biosynthesis</keyword>
<feature type="binding site" evidence="12">
    <location>
        <position position="353"/>
    </location>
    <ligand>
        <name>substrate</name>
    </ligand>
</feature>
<keyword evidence="3 12" id="KW-0210">Decarboxylase</keyword>
<dbReference type="Gene3D" id="3.20.20.10">
    <property type="entry name" value="Alanine racemase"/>
    <property type="match status" value="1"/>
</dbReference>
<evidence type="ECO:0000256" key="14">
    <source>
        <dbReference type="RuleBase" id="RU003738"/>
    </source>
</evidence>
<feature type="binding site" evidence="12">
    <location>
        <position position="286"/>
    </location>
    <ligand>
        <name>substrate</name>
    </ligand>
</feature>
<comment type="similarity">
    <text evidence="9 12">Belongs to the Orn/Lys/Arg decarboxylase class-II family. LysA subfamily.</text>
</comment>
<dbReference type="SUPFAM" id="SSF51419">
    <property type="entry name" value="PLP-binding barrel"/>
    <property type="match status" value="1"/>
</dbReference>
<dbReference type="GO" id="GO:0030170">
    <property type="term" value="F:pyridoxal phosphate binding"/>
    <property type="evidence" value="ECO:0007669"/>
    <property type="project" value="UniProtKB-UniRule"/>
</dbReference>
<keyword evidence="4 12" id="KW-0663">Pyridoxal phosphate</keyword>
<comment type="function">
    <text evidence="12">Specifically catalyzes the decarboxylation of meso-diaminopimelate (meso-DAP) to L-lysine.</text>
</comment>
<evidence type="ECO:0000256" key="8">
    <source>
        <dbReference type="ARBA" id="ARBA00060643"/>
    </source>
</evidence>
<dbReference type="InterPro" id="IPR022657">
    <property type="entry name" value="De-COase2_CS"/>
</dbReference>
<evidence type="ECO:0000259" key="15">
    <source>
        <dbReference type="Pfam" id="PF02784"/>
    </source>
</evidence>